<feature type="disulfide bond" evidence="2">
    <location>
        <begin position="132"/>
        <end position="146"/>
    </location>
</feature>
<proteinExistence type="predicted"/>
<keyword evidence="5" id="KW-1185">Reference proteome</keyword>
<dbReference type="Pfam" id="PF13472">
    <property type="entry name" value="Lipase_GDSL_2"/>
    <property type="match status" value="1"/>
</dbReference>
<dbReference type="InterPro" id="IPR013830">
    <property type="entry name" value="SGNH_hydro"/>
</dbReference>
<feature type="active site" description="Nucleophile" evidence="1">
    <location>
        <position position="41"/>
    </location>
</feature>
<dbReference type="EMBL" id="WEGI01000006">
    <property type="protein sequence ID" value="MQY27514.1"/>
    <property type="molecule type" value="Genomic_DNA"/>
</dbReference>
<feature type="disulfide bond" evidence="2">
    <location>
        <begin position="59"/>
        <end position="83"/>
    </location>
</feature>
<feature type="domain" description="SGNH hydrolase-type esterase" evidence="3">
    <location>
        <begin position="38"/>
        <end position="275"/>
    </location>
</feature>
<dbReference type="Proteomes" id="UP000431401">
    <property type="component" value="Unassembled WGS sequence"/>
</dbReference>
<reference evidence="4 5" key="1">
    <citation type="submission" date="2019-10" db="EMBL/GenBank/DDBJ databases">
        <title>Nocardia macrotermitis sp. nov. and Nocardia aurantia sp. nov., isolated from the gut of fungus growing-termite Macrotermes natalensis.</title>
        <authorList>
            <person name="Benndorf R."/>
            <person name="Schwitalla J."/>
            <person name="Martin K."/>
            <person name="De Beer W."/>
            <person name="Kaster A.-K."/>
            <person name="Vollmers J."/>
            <person name="Poulsen M."/>
            <person name="Beemelmanns C."/>
        </authorList>
    </citation>
    <scope>NUCLEOTIDE SEQUENCE [LARGE SCALE GENOMIC DNA]</scope>
    <source>
        <strain evidence="4 5">RB56</strain>
    </source>
</reference>
<evidence type="ECO:0000256" key="1">
    <source>
        <dbReference type="PIRSR" id="PIRSR637460-1"/>
    </source>
</evidence>
<dbReference type="Gene3D" id="3.40.50.1110">
    <property type="entry name" value="SGNH hydrolase"/>
    <property type="match status" value="1"/>
</dbReference>
<feature type="disulfide bond" evidence="2">
    <location>
        <begin position="197"/>
        <end position="246"/>
    </location>
</feature>
<dbReference type="RefSeq" id="WP_153342658.1">
    <property type="nucleotide sequence ID" value="NZ_WEGI01000006.1"/>
</dbReference>
<dbReference type="InterPro" id="IPR036514">
    <property type="entry name" value="SGNH_hydro_sf"/>
</dbReference>
<comment type="caution">
    <text evidence="4">The sequence shown here is derived from an EMBL/GenBank/DDBJ whole genome shotgun (WGS) entry which is preliminary data.</text>
</comment>
<dbReference type="SUPFAM" id="SSF52266">
    <property type="entry name" value="SGNH hydrolase"/>
    <property type="match status" value="1"/>
</dbReference>
<dbReference type="PANTHER" id="PTHR37981">
    <property type="entry name" value="LIPASE 2"/>
    <property type="match status" value="1"/>
</dbReference>
<protein>
    <submittedName>
        <fullName evidence="4">Lipase 2</fullName>
        <ecNumber evidence="4">3.1.1.3</ecNumber>
    </submittedName>
</protein>
<feature type="active site" evidence="1">
    <location>
        <position position="267"/>
    </location>
</feature>
<sequence>MKKSFKFANVFAGIVAITALSIRDAPAHDAPSVEYASLGDSFSAAAGVLPLVPDSPLICTRSQRNFAHIIANRRNYVLTDVSCAGAETADLYREQGSGIPPQLIVLNDRTDLVTLTIGGNDQAVFGTAATGCARELANLPQFENPCESFYGTSFVDSIKSTTYPDLVRALSTIHYAAPHAAVLVVGYPWLVPESGDCIPQMLVAPADIPYLRNLQVVLNDAIRQAAEATDSIYVDMSVASDGRDACQPRDRRLVEPMLLPTQFMPLHPNLEGQEAIAEEVMKAIDE</sequence>
<dbReference type="PANTHER" id="PTHR37981:SF1">
    <property type="entry name" value="SGNH HYDROLASE-TYPE ESTERASE DOMAIN-CONTAINING PROTEIN"/>
    <property type="match status" value="1"/>
</dbReference>
<evidence type="ECO:0000256" key="2">
    <source>
        <dbReference type="PIRSR" id="PIRSR637460-2"/>
    </source>
</evidence>
<dbReference type="OrthoDB" id="5503950at2"/>
<evidence type="ECO:0000313" key="4">
    <source>
        <dbReference type="EMBL" id="MQY27514.1"/>
    </source>
</evidence>
<dbReference type="InterPro" id="IPR037460">
    <property type="entry name" value="SEST-like"/>
</dbReference>
<dbReference type="CDD" id="cd01823">
    <property type="entry name" value="SEST_like"/>
    <property type="match status" value="1"/>
</dbReference>
<accession>A0A7K0DRS0</accession>
<evidence type="ECO:0000313" key="5">
    <source>
        <dbReference type="Proteomes" id="UP000431401"/>
    </source>
</evidence>
<organism evidence="4 5">
    <name type="scientific">Nocardia aurantia</name>
    <dbReference type="NCBI Taxonomy" id="2585199"/>
    <lineage>
        <taxon>Bacteria</taxon>
        <taxon>Bacillati</taxon>
        <taxon>Actinomycetota</taxon>
        <taxon>Actinomycetes</taxon>
        <taxon>Mycobacteriales</taxon>
        <taxon>Nocardiaceae</taxon>
        <taxon>Nocardia</taxon>
    </lineage>
</organism>
<dbReference type="EC" id="3.1.1.3" evidence="4"/>
<dbReference type="GO" id="GO:0004806">
    <property type="term" value="F:triacylglycerol lipase activity"/>
    <property type="evidence" value="ECO:0007669"/>
    <property type="project" value="UniProtKB-EC"/>
</dbReference>
<gene>
    <name evidence="4" type="ORF">NRB56_30970</name>
</gene>
<evidence type="ECO:0000259" key="3">
    <source>
        <dbReference type="Pfam" id="PF13472"/>
    </source>
</evidence>
<keyword evidence="2" id="KW-1015">Disulfide bond</keyword>
<keyword evidence="4" id="KW-0378">Hydrolase</keyword>
<dbReference type="AlphaFoldDB" id="A0A7K0DRS0"/>
<name>A0A7K0DRS0_9NOCA</name>
<dbReference type="GO" id="GO:0019433">
    <property type="term" value="P:triglyceride catabolic process"/>
    <property type="evidence" value="ECO:0007669"/>
    <property type="project" value="TreeGrafter"/>
</dbReference>